<name>A0A1M3KVZ7_9BACT</name>
<evidence type="ECO:0000313" key="2">
    <source>
        <dbReference type="EMBL" id="OJX56606.1"/>
    </source>
</evidence>
<accession>A0A1M3KVZ7</accession>
<protein>
    <recommendedName>
        <fullName evidence="4">Peptidase M48 domain-containing protein</fullName>
    </recommendedName>
</protein>
<organism evidence="2 3">
    <name type="scientific">Candidatus Kapaibacterium thiocyanatum</name>
    <dbReference type="NCBI Taxonomy" id="1895771"/>
    <lineage>
        <taxon>Bacteria</taxon>
        <taxon>Pseudomonadati</taxon>
        <taxon>Candidatus Kapaibacteriota</taxon>
        <taxon>Candidatus Kapaibacteriia</taxon>
        <taxon>Candidatus Kapaibacteriales</taxon>
        <taxon>Candidatus Kapaibacteriaceae</taxon>
        <taxon>Candidatus Kapaibacterium</taxon>
    </lineage>
</organism>
<reference evidence="2 3" key="1">
    <citation type="submission" date="2016-09" db="EMBL/GenBank/DDBJ databases">
        <title>Genome-resolved meta-omics ties microbial dynamics to process performance in biotechnology for thiocyanate degradation.</title>
        <authorList>
            <person name="Kantor R.S."/>
            <person name="Huddy R.J."/>
            <person name="Iyer R."/>
            <person name="Thomas B.C."/>
            <person name="Brown C.T."/>
            <person name="Anantharaman K."/>
            <person name="Tringe S."/>
            <person name="Hettich R.L."/>
            <person name="Harrison S.T."/>
            <person name="Banfield J.F."/>
        </authorList>
    </citation>
    <scope>NUCLEOTIDE SEQUENCE [LARGE SCALE GENOMIC DNA]</scope>
    <source>
        <strain evidence="2">59-99</strain>
    </source>
</reference>
<feature type="chain" id="PRO_5012092623" description="Peptidase M48 domain-containing protein" evidence="1">
    <location>
        <begin position="25"/>
        <end position="314"/>
    </location>
</feature>
<dbReference type="EMBL" id="MKVH01000024">
    <property type="protein sequence ID" value="OJX56606.1"/>
    <property type="molecule type" value="Genomic_DNA"/>
</dbReference>
<proteinExistence type="predicted"/>
<sequence length="314" mass="34503">MRKIIVRAGVIVAASCTALSFLFAVPVCNGQEGDRVQRFFQERVENTFRAFTDPTAAGRFREIWFQLAQYSGRSYPVFITDVSSIGRALPNGTVIIDYAVFGHRDQEVTAFWMAHEYAHQVLGHVTPHLVRSGTQVFPVYSSGRGTESEDAADRWAAEFLVQHSYDTEPVVAMLDMLPDMPGDYQHSKSDVRAANVRNATDEPDPGHDIRMSMWDRFQGSLATFGLYVDGEAQGLLSNVPGSVNLSTTIDGISAGKHTFELQNIIIYRAMGMSLQVVTQGHSCSGTFTVSTGGSYLISLSVTPMGTQCNVAQQR</sequence>
<feature type="signal peptide" evidence="1">
    <location>
        <begin position="1"/>
        <end position="24"/>
    </location>
</feature>
<evidence type="ECO:0000256" key="1">
    <source>
        <dbReference type="SAM" id="SignalP"/>
    </source>
</evidence>
<gene>
    <name evidence="2" type="ORF">BGO89_08610</name>
</gene>
<dbReference type="Proteomes" id="UP000184233">
    <property type="component" value="Unassembled WGS sequence"/>
</dbReference>
<evidence type="ECO:0000313" key="3">
    <source>
        <dbReference type="Proteomes" id="UP000184233"/>
    </source>
</evidence>
<keyword evidence="1" id="KW-0732">Signal</keyword>
<evidence type="ECO:0008006" key="4">
    <source>
        <dbReference type="Google" id="ProtNLM"/>
    </source>
</evidence>
<dbReference type="AlphaFoldDB" id="A0A1M3KVZ7"/>
<comment type="caution">
    <text evidence="2">The sequence shown here is derived from an EMBL/GenBank/DDBJ whole genome shotgun (WGS) entry which is preliminary data.</text>
</comment>